<feature type="domain" description="MOSC" evidence="2">
    <location>
        <begin position="39"/>
        <end position="190"/>
    </location>
</feature>
<organism evidence="3">
    <name type="scientific">Lotharella globosa</name>
    <dbReference type="NCBI Taxonomy" id="91324"/>
    <lineage>
        <taxon>Eukaryota</taxon>
        <taxon>Sar</taxon>
        <taxon>Rhizaria</taxon>
        <taxon>Cercozoa</taxon>
        <taxon>Chlorarachniophyceae</taxon>
        <taxon>Lotharella</taxon>
    </lineage>
</organism>
<dbReference type="InterPro" id="IPR005302">
    <property type="entry name" value="MoCF_Sase_C"/>
</dbReference>
<gene>
    <name evidence="3" type="ORF">LGLO00237_LOCUS33124</name>
</gene>
<dbReference type="GO" id="GO:0030170">
    <property type="term" value="F:pyridoxal phosphate binding"/>
    <property type="evidence" value="ECO:0007669"/>
    <property type="project" value="InterPro"/>
</dbReference>
<dbReference type="InterPro" id="IPR011037">
    <property type="entry name" value="Pyrv_Knase-like_insert_dom_sf"/>
</dbReference>
<dbReference type="InterPro" id="IPR052353">
    <property type="entry name" value="Benzoxazolinone_Detox_Enz"/>
</dbReference>
<dbReference type="Gene3D" id="2.40.33.20">
    <property type="entry name" value="PK beta-barrel domain-like"/>
    <property type="match status" value="1"/>
</dbReference>
<evidence type="ECO:0000259" key="2">
    <source>
        <dbReference type="PROSITE" id="PS51340"/>
    </source>
</evidence>
<dbReference type="SUPFAM" id="SSF50800">
    <property type="entry name" value="PK beta-barrel domain-like"/>
    <property type="match status" value="1"/>
</dbReference>
<dbReference type="Pfam" id="PF03473">
    <property type="entry name" value="MOSC"/>
    <property type="match status" value="1"/>
</dbReference>
<evidence type="ECO:0000313" key="3">
    <source>
        <dbReference type="EMBL" id="CAE0681337.1"/>
    </source>
</evidence>
<dbReference type="PANTHER" id="PTHR30212:SF2">
    <property type="entry name" value="PROTEIN YIIM"/>
    <property type="match status" value="1"/>
</dbReference>
<dbReference type="AlphaFoldDB" id="A0A7S4DZT8"/>
<keyword evidence="1" id="KW-0472">Membrane</keyword>
<dbReference type="PROSITE" id="PS51340">
    <property type="entry name" value="MOSC"/>
    <property type="match status" value="1"/>
</dbReference>
<dbReference type="PANTHER" id="PTHR30212">
    <property type="entry name" value="PROTEIN YIIM"/>
    <property type="match status" value="1"/>
</dbReference>
<keyword evidence="1" id="KW-0812">Transmembrane</keyword>
<keyword evidence="1" id="KW-1133">Transmembrane helix</keyword>
<reference evidence="3" key="1">
    <citation type="submission" date="2021-01" db="EMBL/GenBank/DDBJ databases">
        <authorList>
            <person name="Corre E."/>
            <person name="Pelletier E."/>
            <person name="Niang G."/>
            <person name="Scheremetjew M."/>
            <person name="Finn R."/>
            <person name="Kale V."/>
            <person name="Holt S."/>
            <person name="Cochrane G."/>
            <person name="Meng A."/>
            <person name="Brown T."/>
            <person name="Cohen L."/>
        </authorList>
    </citation>
    <scope>NUCLEOTIDE SEQUENCE</scope>
    <source>
        <strain evidence="3">CCCM811</strain>
    </source>
</reference>
<feature type="transmembrane region" description="Helical" evidence="1">
    <location>
        <begin position="264"/>
        <end position="289"/>
    </location>
</feature>
<dbReference type="GO" id="GO:0003824">
    <property type="term" value="F:catalytic activity"/>
    <property type="evidence" value="ECO:0007669"/>
    <property type="project" value="InterPro"/>
</dbReference>
<dbReference type="GO" id="GO:0030151">
    <property type="term" value="F:molybdenum ion binding"/>
    <property type="evidence" value="ECO:0007669"/>
    <property type="project" value="InterPro"/>
</dbReference>
<protein>
    <recommendedName>
        <fullName evidence="2">MOSC domain-containing protein</fullName>
    </recommendedName>
</protein>
<accession>A0A7S4DZT8</accession>
<name>A0A7S4DZT8_9EUKA</name>
<sequence>MAKQQSPGPTGWRVDRVFAGKIQRYDNWYKGASSAIDKKECKGAVTVGKLGITEDQQSRKSHGGPERALLQYAGENYDYISKVFEKKKRDGLETSFDFDRLRSPGFGENIATSCGMTEDTVCIGDVYKLGTATIQVSMPRAPCFHLNHRFQARDRAHLLSILVETQQKAGWLYRVLEAGKFKAGDEFVLVERPLPNMSVKFAHRMVSETKFPLDAVKEMKDCALLAEKWRKYARERIANGNHPVGMSARLLGGSKGAHLKKGHFFSAGGCWYSVSLAIAVAAFVLVVFVDA</sequence>
<evidence type="ECO:0000256" key="1">
    <source>
        <dbReference type="SAM" id="Phobius"/>
    </source>
</evidence>
<proteinExistence type="predicted"/>
<dbReference type="EMBL" id="HBIV01047628">
    <property type="protein sequence ID" value="CAE0681337.1"/>
    <property type="molecule type" value="Transcribed_RNA"/>
</dbReference>